<evidence type="ECO:0000256" key="1">
    <source>
        <dbReference type="ARBA" id="ARBA00023054"/>
    </source>
</evidence>
<evidence type="ECO:0000313" key="4">
    <source>
        <dbReference type="EMBL" id="CAL1269205.1"/>
    </source>
</evidence>
<feature type="compositionally biased region" description="Pro residues" evidence="3">
    <location>
        <begin position="1325"/>
        <end position="1337"/>
    </location>
</feature>
<protein>
    <recommendedName>
        <fullName evidence="6">Transport and Golgi organization protein 1</fullName>
    </recommendedName>
</protein>
<reference evidence="4 5" key="1">
    <citation type="submission" date="2024-04" db="EMBL/GenBank/DDBJ databases">
        <authorList>
            <person name="Rising A."/>
            <person name="Reimegard J."/>
            <person name="Sonavane S."/>
            <person name="Akerstrom W."/>
            <person name="Nylinder S."/>
            <person name="Hedman E."/>
            <person name="Kallberg Y."/>
        </authorList>
    </citation>
    <scope>NUCLEOTIDE SEQUENCE [LARGE SCALE GENOMIC DNA]</scope>
</reference>
<keyword evidence="5" id="KW-1185">Reference proteome</keyword>
<name>A0AAV1ZCB8_9ARAC</name>
<feature type="compositionally biased region" description="Pro residues" evidence="3">
    <location>
        <begin position="1403"/>
        <end position="1420"/>
    </location>
</feature>
<dbReference type="Gene3D" id="2.30.30.40">
    <property type="entry name" value="SH3 Domains"/>
    <property type="match status" value="1"/>
</dbReference>
<feature type="region of interest" description="Disordered" evidence="3">
    <location>
        <begin position="441"/>
        <end position="501"/>
    </location>
</feature>
<proteinExistence type="predicted"/>
<evidence type="ECO:0008006" key="6">
    <source>
        <dbReference type="Google" id="ProtNLM"/>
    </source>
</evidence>
<dbReference type="GO" id="GO:0035459">
    <property type="term" value="P:vesicle cargo loading"/>
    <property type="evidence" value="ECO:0007669"/>
    <property type="project" value="TreeGrafter"/>
</dbReference>
<feature type="compositionally biased region" description="Low complexity" evidence="3">
    <location>
        <begin position="460"/>
        <end position="484"/>
    </location>
</feature>
<feature type="compositionally biased region" description="Low complexity" evidence="3">
    <location>
        <begin position="441"/>
        <end position="451"/>
    </location>
</feature>
<sequence>MDVSFRTILILFYISSISVYAVVAEGFYNGLCANPTCSEPIGQGIAILSYQPGEYDRIRLDVKQAFDIYVKDYGEKKNLLGIMINGQRGYVPKYVVQEQRSFVKELFPATVEFMDAGNQNQEASQIHFSMSHQEVIHHVSPDAYIHEQNYHSNFPPESYGYHSQSGWPDENSHIYASPHVISSHVEATVTSQTSNIAQHPNTWESTSHTYAVPENSVSSYTSDIQKDTYQNVAPQQQYSESTFASEKQQHAEYQNIAPEKYPQSEYPSEYQYPQFTKELQTSFSSQVQSNLQYAQSSQSDQMHTSNTMGNEAQNLVQSPPVEGSQSRYASEFQYLPDGAVSAQYSSEYLKDGETFQYMSSHASAKVKPQIDIPGTIAALKAQGYDEGEIKAYIHGETANLDPSHISYSRQDVEVTNYGYSSQLGHSTSGIEVNQNYGFQHSSKQSQAVSSSEGKADYQPSSTEQFYSSSQFQQSSSVSESSQQTMPENAQGNEEEGDDSGEVIDNETESEIFDNNDSKELPFSLVDEVSNSLPSRKLEEATSPLPQETLQFLKQKIVEETSLYISESNTLSSSQHASPETITESKASAEYHQSSEYPKSSESNFFKDTQEKIVTLDNKVNNQVFTNDELKESSVPDSISSSIVSPNNTIEEKVETIDMAAGDSTFSDTESDNDESGIFFDNVEEIVPPENINETNTSLDKDQNSDLEKVLNISELNEAEQSGYFNAYQIRNLKGEEESKDKKNSETSDNAGANASTPEFDIYEYIENTVKAIRSFVDVLMLWIPEPLYSTIIGLENKGISPRVPVFTALSAIPCLFLIIAVIYVRERSNEEKLIAEKAALLASAEKNVYTLSAEKIVLEEKVEKAEAELESCKTTLASERKFYDDLKAEVVNLNQELEKSNLELGSRVKEIETLKEQEKEFAKLIADHEKAHLEFVEEKNQLNSQLSCQDETICHLNDQLQEKDKEIKELQEEKLQYCKANEVYEEKLTQLQQNCNQLLKEAEIWNLRVNELNTKLNEETQAKQQLEESLKTKESEIESLTFLMESFKSFEELEDSDSDEYKSKKDKLQGLLKSASITIILQRQEEENRLVMQKLAEEKNKILEMEVELLEAKSEIDKLKLSYNQALQDKTEAQTKLEVLTNYFKDKEIQLQKQLGAQEVFRERREKDADSAERRIVLIEQENSSYKSQVASMKQEMEETERNLKSQIAAQEKKAHENWIMARGAERKLEDVKQEVTQLRQKLTLLERDQGNFINASRDDIIRPIPQRIAGVNNETINSQDINNSMDEPPGMYRMPLPPMMIPDMPRDRPLPPLPLPPPPFEAPPMYAPPPFGPFPRDPMFNSEFRVTPPEFVRGRASTPPRGRQSAINDNDMGPRQSSPLERELRESRNSTPPHSLPDFHDIPPPPRPFYPPHRFPFRPPFRREFGQGPPRPDYQAENSQSRGTQPPSVPQDSWAPSNSRV</sequence>
<dbReference type="GO" id="GO:0070971">
    <property type="term" value="C:endoplasmic reticulum exit site"/>
    <property type="evidence" value="ECO:0007669"/>
    <property type="project" value="TreeGrafter"/>
</dbReference>
<feature type="coiled-coil region" evidence="2">
    <location>
        <begin position="1081"/>
        <end position="1136"/>
    </location>
</feature>
<feature type="region of interest" description="Disordered" evidence="3">
    <location>
        <begin position="567"/>
        <end position="603"/>
    </location>
</feature>
<feature type="coiled-coil region" evidence="2">
    <location>
        <begin position="848"/>
        <end position="1043"/>
    </location>
</feature>
<keyword evidence="1 2" id="KW-0175">Coiled coil</keyword>
<dbReference type="PANTHER" id="PTHR23158">
    <property type="entry name" value="MELANOMA INHIBITORY ACTIVITY-RELATED"/>
    <property type="match status" value="1"/>
</dbReference>
<accession>A0AAV1ZCB8</accession>
<feature type="coiled-coil region" evidence="2">
    <location>
        <begin position="1162"/>
        <end position="1249"/>
    </location>
</feature>
<dbReference type="InterPro" id="IPR051500">
    <property type="entry name" value="cTAGE_MIA/OTOR"/>
</dbReference>
<dbReference type="EMBL" id="CAXIEN010000039">
    <property type="protein sequence ID" value="CAL1269205.1"/>
    <property type="molecule type" value="Genomic_DNA"/>
</dbReference>
<gene>
    <name evidence="4" type="ORF">LARSCL_LOCUS4617</name>
</gene>
<feature type="compositionally biased region" description="Polar residues" evidence="3">
    <location>
        <begin position="1437"/>
        <end position="1462"/>
    </location>
</feature>
<dbReference type="Proteomes" id="UP001497382">
    <property type="component" value="Unassembled WGS sequence"/>
</dbReference>
<feature type="compositionally biased region" description="Acidic residues" evidence="3">
    <location>
        <begin position="492"/>
        <end position="501"/>
    </location>
</feature>
<comment type="caution">
    <text evidence="4">The sequence shown here is derived from an EMBL/GenBank/DDBJ whole genome shotgun (WGS) entry which is preliminary data.</text>
</comment>
<evidence type="ECO:0000256" key="2">
    <source>
        <dbReference type="SAM" id="Coils"/>
    </source>
</evidence>
<organism evidence="4 5">
    <name type="scientific">Larinioides sclopetarius</name>
    <dbReference type="NCBI Taxonomy" id="280406"/>
    <lineage>
        <taxon>Eukaryota</taxon>
        <taxon>Metazoa</taxon>
        <taxon>Ecdysozoa</taxon>
        <taxon>Arthropoda</taxon>
        <taxon>Chelicerata</taxon>
        <taxon>Arachnida</taxon>
        <taxon>Araneae</taxon>
        <taxon>Araneomorphae</taxon>
        <taxon>Entelegynae</taxon>
        <taxon>Araneoidea</taxon>
        <taxon>Araneidae</taxon>
        <taxon>Larinioides</taxon>
    </lineage>
</organism>
<dbReference type="GO" id="GO:0006888">
    <property type="term" value="P:endoplasmic reticulum to Golgi vesicle-mediated transport"/>
    <property type="evidence" value="ECO:0007669"/>
    <property type="project" value="TreeGrafter"/>
</dbReference>
<dbReference type="GO" id="GO:0009306">
    <property type="term" value="P:protein secretion"/>
    <property type="evidence" value="ECO:0007669"/>
    <property type="project" value="TreeGrafter"/>
</dbReference>
<evidence type="ECO:0000313" key="5">
    <source>
        <dbReference type="Proteomes" id="UP001497382"/>
    </source>
</evidence>
<evidence type="ECO:0000256" key="3">
    <source>
        <dbReference type="SAM" id="MobiDB-lite"/>
    </source>
</evidence>
<feature type="region of interest" description="Disordered" evidence="3">
    <location>
        <begin position="1325"/>
        <end position="1462"/>
    </location>
</feature>
<dbReference type="GO" id="GO:0005789">
    <property type="term" value="C:endoplasmic reticulum membrane"/>
    <property type="evidence" value="ECO:0007669"/>
    <property type="project" value="TreeGrafter"/>
</dbReference>
<dbReference type="PANTHER" id="PTHR23158:SF33">
    <property type="entry name" value="TRANSPORT AND GOLGI ORGANIZATION PROTEIN 1"/>
    <property type="match status" value="1"/>
</dbReference>